<accession>A0A183LHV8</accession>
<dbReference type="EMBL" id="UZAI01000961">
    <property type="protein sequence ID" value="VDO57916.1"/>
    <property type="molecule type" value="Genomic_DNA"/>
</dbReference>
<protein>
    <submittedName>
        <fullName evidence="1">Uncharacterized protein</fullName>
    </submittedName>
</protein>
<gene>
    <name evidence="1" type="ORF">SMRZ_LOCUS3379</name>
</gene>
<organism evidence="1 2">
    <name type="scientific">Schistosoma margrebowiei</name>
    <dbReference type="NCBI Taxonomy" id="48269"/>
    <lineage>
        <taxon>Eukaryota</taxon>
        <taxon>Metazoa</taxon>
        <taxon>Spiralia</taxon>
        <taxon>Lophotrochozoa</taxon>
        <taxon>Platyhelminthes</taxon>
        <taxon>Trematoda</taxon>
        <taxon>Digenea</taxon>
        <taxon>Strigeidida</taxon>
        <taxon>Schistosomatoidea</taxon>
        <taxon>Schistosomatidae</taxon>
        <taxon>Schistosoma</taxon>
    </lineage>
</organism>
<evidence type="ECO:0000313" key="2">
    <source>
        <dbReference type="Proteomes" id="UP000277204"/>
    </source>
</evidence>
<evidence type="ECO:0000313" key="1">
    <source>
        <dbReference type="EMBL" id="VDO57916.1"/>
    </source>
</evidence>
<dbReference type="AlphaFoldDB" id="A0A183LHV8"/>
<sequence length="453" mass="53281">SWYNEYVQLEPLFIYVSTYSFTVKRSHQTICNQINNAAILPNTILTSDWLILGICLHQLKSVLHIIMNQWIHFVSVSNNVNALLNNVELSNVMSQVYPQKFGFSYIHQSLWSFNYQEVIDELKRQQILFNSLFVNEDKNCSHDVINGLMGTFKNSSSSSSIVPDEVNDGIIHNCYITNEIFLPSISQVLCTICHRNPFIYNNISNVSSMNVLINEQEERLKALNKYKVDDKKNTLSFEQNQIYLTTLQRRIDMISEWIVHFIDETVLSSSFNDELKENAEMYLDQLIKIEELLQICHSEYENIIVYYVNNINVQIQLDLSILLINYLQVYINQLTQTIKHECEEILIYIKTNVKFLIEQMKMMLLVDVDDIMCIQYPRHQTNQRRCTSLNNIQEIQFKLLYMSCIHNHLVNLSKIVNWSSINAHSDTTVLLRQFCCSYTYLNRINQYLEYSNK</sequence>
<feature type="non-terminal residue" evidence="1">
    <location>
        <position position="1"/>
    </location>
</feature>
<reference evidence="1 2" key="1">
    <citation type="submission" date="2018-11" db="EMBL/GenBank/DDBJ databases">
        <authorList>
            <consortium name="Pathogen Informatics"/>
        </authorList>
    </citation>
    <scope>NUCLEOTIDE SEQUENCE [LARGE SCALE GENOMIC DNA]</scope>
    <source>
        <strain evidence="1 2">Zambia</strain>
    </source>
</reference>
<dbReference type="Proteomes" id="UP000277204">
    <property type="component" value="Unassembled WGS sequence"/>
</dbReference>
<proteinExistence type="predicted"/>
<name>A0A183LHV8_9TREM</name>
<keyword evidence="2" id="KW-1185">Reference proteome</keyword>